<name>A0A1Q9DBQ7_SYMMI</name>
<dbReference type="PANTHER" id="PTHR47908">
    <property type="match status" value="1"/>
</dbReference>
<gene>
    <name evidence="1" type="ORF">AK812_SmicGene25486</name>
</gene>
<protein>
    <submittedName>
        <fullName evidence="1">Uncharacterized protein</fullName>
    </submittedName>
</protein>
<proteinExistence type="predicted"/>
<dbReference type="SUPFAM" id="SSF48452">
    <property type="entry name" value="TPR-like"/>
    <property type="match status" value="1"/>
</dbReference>
<dbReference type="InterPro" id="IPR011990">
    <property type="entry name" value="TPR-like_helical_dom_sf"/>
</dbReference>
<accession>A0A1Q9DBQ7</accession>
<reference evidence="1 2" key="1">
    <citation type="submission" date="2016-02" db="EMBL/GenBank/DDBJ databases">
        <title>Genome analysis of coral dinoflagellate symbionts highlights evolutionary adaptations to a symbiotic lifestyle.</title>
        <authorList>
            <person name="Aranda M."/>
            <person name="Li Y."/>
            <person name="Liew Y.J."/>
            <person name="Baumgarten S."/>
            <person name="Simakov O."/>
            <person name="Wilson M."/>
            <person name="Piel J."/>
            <person name="Ashoor H."/>
            <person name="Bougouffa S."/>
            <person name="Bajic V.B."/>
            <person name="Ryu T."/>
            <person name="Ravasi T."/>
            <person name="Bayer T."/>
            <person name="Micklem G."/>
            <person name="Kim H."/>
            <person name="Bhak J."/>
            <person name="Lajeunesse T.C."/>
            <person name="Voolstra C.R."/>
        </authorList>
    </citation>
    <scope>NUCLEOTIDE SEQUENCE [LARGE SCALE GENOMIC DNA]</scope>
    <source>
        <strain evidence="1 2">CCMP2467</strain>
    </source>
</reference>
<dbReference type="OrthoDB" id="2017782at2759"/>
<dbReference type="GO" id="GO:0009507">
    <property type="term" value="C:chloroplast"/>
    <property type="evidence" value="ECO:0007669"/>
    <property type="project" value="TreeGrafter"/>
</dbReference>
<dbReference type="PANTHER" id="PTHR47908:SF2">
    <property type="entry name" value="TETRATRICOPEPTIDE REPEAT (TPR)-LIKE SUPERFAMILY PROTEIN"/>
    <property type="match status" value="1"/>
</dbReference>
<sequence length="443" mass="48052">MGCMRVSYSPRQDGLQLVASGEREEICGEETRAMQARIAQLEHGTESAGYLLAFLGSDVFASAGSVFRSQVTVLQELVTEVAESLHRVKNSAAVDRQELQAAEPDAGDEQHPGWLLTASAAQVYVPYAQPARAPDAWGRFGLKDSMDLPVPSAVCGSRAAAATVNWPSSAGISKLTWSNADVHGDWKATTYTLIASLVLGSKLLRRGQSHGPARSVKAAGCGRSGTRREHIFLDVVAAAVAAGPSAAAAKGGNPFLLVQDGEEAFRKNRVEESIDLFDSAAESGYPKARLWQRGLSLYYAKDFTAGSQQFRKDVEMNPNDTEESIWAFLCDAQMVGFDEARKQILKVGVDPRPVMRTAMALFRGDDDTKYLAALEDLSAGSGSDVFYSCLYLGLYYEAKGDVENARRYLLKATSCRYGKGSTDYMADLARVHVARRGWGEVEF</sequence>
<dbReference type="Proteomes" id="UP000186817">
    <property type="component" value="Unassembled WGS sequence"/>
</dbReference>
<evidence type="ECO:0000313" key="2">
    <source>
        <dbReference type="Proteomes" id="UP000186817"/>
    </source>
</evidence>
<dbReference type="EMBL" id="LSRX01000611">
    <property type="protein sequence ID" value="OLP92673.1"/>
    <property type="molecule type" value="Genomic_DNA"/>
</dbReference>
<organism evidence="1 2">
    <name type="scientific">Symbiodinium microadriaticum</name>
    <name type="common">Dinoflagellate</name>
    <name type="synonym">Zooxanthella microadriatica</name>
    <dbReference type="NCBI Taxonomy" id="2951"/>
    <lineage>
        <taxon>Eukaryota</taxon>
        <taxon>Sar</taxon>
        <taxon>Alveolata</taxon>
        <taxon>Dinophyceae</taxon>
        <taxon>Suessiales</taxon>
        <taxon>Symbiodiniaceae</taxon>
        <taxon>Symbiodinium</taxon>
    </lineage>
</organism>
<keyword evidence="2" id="KW-1185">Reference proteome</keyword>
<comment type="caution">
    <text evidence="1">The sequence shown here is derived from an EMBL/GenBank/DDBJ whole genome shotgun (WGS) entry which is preliminary data.</text>
</comment>
<dbReference type="AlphaFoldDB" id="A0A1Q9DBQ7"/>
<dbReference type="Gene3D" id="1.25.40.10">
    <property type="entry name" value="Tetratricopeptide repeat domain"/>
    <property type="match status" value="1"/>
</dbReference>
<evidence type="ECO:0000313" key="1">
    <source>
        <dbReference type="EMBL" id="OLP92673.1"/>
    </source>
</evidence>